<dbReference type="CDD" id="cd06261">
    <property type="entry name" value="TM_PBP2"/>
    <property type="match status" value="1"/>
</dbReference>
<evidence type="ECO:0000313" key="10">
    <source>
        <dbReference type="Proteomes" id="UP000070427"/>
    </source>
</evidence>
<sequence length="246" mass="27597">MMMRNSVRYVFIFFLFFILWQIGSAALKNPILPPPTAVFCNLKEVFFSKIAIHAALSVYRIVAGLVISVLIGSILGLLMGFYDSIDRFFSPVIYFTYPIPKIALLPIVMILFGLGEVSKITMIIIITVFQIIITARDTVKNIPKETFYSLKSLGASDVTVFREIILPAAMPELLTAIRLSAGTAVSVLFFTENFGTTYGIGYFIMDAWMRVNYVDMYSGILVLGGIGLLIFLAVDAFDMIFCRWKR</sequence>
<dbReference type="PANTHER" id="PTHR30151:SF0">
    <property type="entry name" value="ABC TRANSPORTER PERMEASE PROTEIN MJ0413-RELATED"/>
    <property type="match status" value="1"/>
</dbReference>
<proteinExistence type="inferred from homology"/>
<comment type="caution">
    <text evidence="9">The sequence shown here is derived from an EMBL/GenBank/DDBJ whole genome shotgun (WGS) entry which is preliminary data.</text>
</comment>
<dbReference type="GO" id="GO:0005886">
    <property type="term" value="C:plasma membrane"/>
    <property type="evidence" value="ECO:0007669"/>
    <property type="project" value="UniProtKB-SubCell"/>
</dbReference>
<keyword evidence="4 7" id="KW-0812">Transmembrane</keyword>
<comment type="similarity">
    <text evidence="7">Belongs to the binding-protein-dependent transport system permease family.</text>
</comment>
<dbReference type="EMBL" id="LOED01000005">
    <property type="protein sequence ID" value="KXG78063.1"/>
    <property type="molecule type" value="Genomic_DNA"/>
</dbReference>
<dbReference type="InterPro" id="IPR000515">
    <property type="entry name" value="MetI-like"/>
</dbReference>
<keyword evidence="5 7" id="KW-1133">Transmembrane helix</keyword>
<feature type="transmembrane region" description="Helical" evidence="7">
    <location>
        <begin position="179"/>
        <end position="204"/>
    </location>
</feature>
<dbReference type="AlphaFoldDB" id="A0A140LBY8"/>
<protein>
    <submittedName>
        <fullName evidence="9">Putative aliphatic sulfonates transport permease protein SsuC</fullName>
    </submittedName>
</protein>
<gene>
    <name evidence="9" type="primary">ssuC_2</name>
    <name evidence="9" type="ORF">AN618_06820</name>
</gene>
<evidence type="ECO:0000256" key="6">
    <source>
        <dbReference type="ARBA" id="ARBA00023136"/>
    </source>
</evidence>
<dbReference type="RefSeq" id="WP_066352094.1">
    <property type="nucleotide sequence ID" value="NZ_LOED01000005.1"/>
</dbReference>
<evidence type="ECO:0000256" key="4">
    <source>
        <dbReference type="ARBA" id="ARBA00022692"/>
    </source>
</evidence>
<feature type="transmembrane region" description="Helical" evidence="7">
    <location>
        <begin position="94"/>
        <end position="114"/>
    </location>
</feature>
<feature type="transmembrane region" description="Helical" evidence="7">
    <location>
        <begin position="216"/>
        <end position="237"/>
    </location>
</feature>
<evidence type="ECO:0000256" key="5">
    <source>
        <dbReference type="ARBA" id="ARBA00022989"/>
    </source>
</evidence>
<evidence type="ECO:0000256" key="1">
    <source>
        <dbReference type="ARBA" id="ARBA00004651"/>
    </source>
</evidence>
<keyword evidence="2 7" id="KW-0813">Transport</keyword>
<dbReference type="Gene3D" id="1.10.3720.10">
    <property type="entry name" value="MetI-like"/>
    <property type="match status" value="1"/>
</dbReference>
<feature type="domain" description="ABC transmembrane type-1" evidence="8">
    <location>
        <begin position="54"/>
        <end position="241"/>
    </location>
</feature>
<feature type="transmembrane region" description="Helical" evidence="7">
    <location>
        <begin position="58"/>
        <end position="82"/>
    </location>
</feature>
<name>A0A140LBY8_9FIRM</name>
<dbReference type="InParanoid" id="A0A140LBY8"/>
<dbReference type="SUPFAM" id="SSF161098">
    <property type="entry name" value="MetI-like"/>
    <property type="match status" value="1"/>
</dbReference>
<feature type="transmembrane region" description="Helical" evidence="7">
    <location>
        <begin position="120"/>
        <end position="139"/>
    </location>
</feature>
<keyword evidence="10" id="KW-1185">Reference proteome</keyword>
<evidence type="ECO:0000313" key="9">
    <source>
        <dbReference type="EMBL" id="KXG78063.1"/>
    </source>
</evidence>
<dbReference type="STRING" id="520764.AN618_06820"/>
<evidence type="ECO:0000256" key="2">
    <source>
        <dbReference type="ARBA" id="ARBA00022448"/>
    </source>
</evidence>
<dbReference type="PANTHER" id="PTHR30151">
    <property type="entry name" value="ALKANE SULFONATE ABC TRANSPORTER-RELATED, MEMBRANE SUBUNIT"/>
    <property type="match status" value="1"/>
</dbReference>
<dbReference type="GO" id="GO:0055085">
    <property type="term" value="P:transmembrane transport"/>
    <property type="evidence" value="ECO:0007669"/>
    <property type="project" value="InterPro"/>
</dbReference>
<dbReference type="PROSITE" id="PS50928">
    <property type="entry name" value="ABC_TM1"/>
    <property type="match status" value="1"/>
</dbReference>
<dbReference type="Pfam" id="PF00528">
    <property type="entry name" value="BPD_transp_1"/>
    <property type="match status" value="1"/>
</dbReference>
<dbReference type="Proteomes" id="UP000070427">
    <property type="component" value="Unassembled WGS sequence"/>
</dbReference>
<evidence type="ECO:0000259" key="8">
    <source>
        <dbReference type="PROSITE" id="PS50928"/>
    </source>
</evidence>
<keyword evidence="3" id="KW-1003">Cell membrane</keyword>
<reference evidence="9 10" key="1">
    <citation type="submission" date="2015-12" db="EMBL/GenBank/DDBJ databases">
        <title>Draft genome sequnece of Fervidicola ferrireducens strain Y170.</title>
        <authorList>
            <person name="Patel B.K."/>
        </authorList>
    </citation>
    <scope>NUCLEOTIDE SEQUENCE [LARGE SCALE GENOMIC DNA]</scope>
    <source>
        <strain evidence="9 10">Y170</strain>
    </source>
</reference>
<accession>A0A140LBY8</accession>
<organism evidence="9 10">
    <name type="scientific">Fervidicola ferrireducens</name>
    <dbReference type="NCBI Taxonomy" id="520764"/>
    <lineage>
        <taxon>Bacteria</taxon>
        <taxon>Bacillati</taxon>
        <taxon>Bacillota</taxon>
        <taxon>Clostridia</taxon>
        <taxon>Thermosediminibacterales</taxon>
        <taxon>Thermosediminibacteraceae</taxon>
        <taxon>Fervidicola</taxon>
    </lineage>
</organism>
<dbReference type="OrthoDB" id="9804353at2"/>
<comment type="subcellular location">
    <subcellularLocation>
        <location evidence="1 7">Cell membrane</location>
        <topology evidence="1 7">Multi-pass membrane protein</topology>
    </subcellularLocation>
</comment>
<evidence type="ECO:0000256" key="7">
    <source>
        <dbReference type="RuleBase" id="RU363032"/>
    </source>
</evidence>
<dbReference type="InterPro" id="IPR035906">
    <property type="entry name" value="MetI-like_sf"/>
</dbReference>
<evidence type="ECO:0000256" key="3">
    <source>
        <dbReference type="ARBA" id="ARBA00022475"/>
    </source>
</evidence>
<keyword evidence="6 7" id="KW-0472">Membrane</keyword>